<name>A0A2K1PXH0_9GAMM</name>
<dbReference type="Pfam" id="PF01584">
    <property type="entry name" value="CheW"/>
    <property type="match status" value="1"/>
</dbReference>
<keyword evidence="4 10" id="KW-0597">Phosphoprotein</keyword>
<evidence type="ECO:0000259" key="14">
    <source>
        <dbReference type="PROSITE" id="PS50110"/>
    </source>
</evidence>
<feature type="modified residue" description="Phosphohistidine" evidence="9">
    <location>
        <position position="718"/>
    </location>
</feature>
<proteinExistence type="predicted"/>
<evidence type="ECO:0000256" key="3">
    <source>
        <dbReference type="ARBA" id="ARBA00021495"/>
    </source>
</evidence>
<reference evidence="17 18" key="1">
    <citation type="submission" date="2017-08" db="EMBL/GenBank/DDBJ databases">
        <title>Lysobacter sylvestris genome.</title>
        <authorList>
            <person name="Zhang D.-C."/>
            <person name="Albuquerque L."/>
            <person name="Franca L."/>
            <person name="Froufe H.J.C."/>
            <person name="Barroso C."/>
            <person name="Egas C."/>
            <person name="Da Costa M."/>
            <person name="Margesin R."/>
        </authorList>
    </citation>
    <scope>NUCLEOTIDE SEQUENCE [LARGE SCALE GENOMIC DNA]</scope>
    <source>
        <strain evidence="17 18">AM20-91</strain>
    </source>
</reference>
<dbReference type="InterPro" id="IPR005467">
    <property type="entry name" value="His_kinase_dom"/>
</dbReference>
<dbReference type="GO" id="GO:0005737">
    <property type="term" value="C:cytoplasm"/>
    <property type="evidence" value="ECO:0007669"/>
    <property type="project" value="InterPro"/>
</dbReference>
<dbReference type="Proteomes" id="UP000236220">
    <property type="component" value="Unassembled WGS sequence"/>
</dbReference>
<protein>
    <recommendedName>
        <fullName evidence="3">Chemotaxis protein CheA</fullName>
        <ecNumber evidence="2">2.7.13.3</ecNumber>
    </recommendedName>
</protein>
<dbReference type="SMART" id="SM00073">
    <property type="entry name" value="HPT"/>
    <property type="match status" value="3"/>
</dbReference>
<evidence type="ECO:0000256" key="2">
    <source>
        <dbReference type="ARBA" id="ARBA00012438"/>
    </source>
</evidence>
<dbReference type="InterPro" id="IPR002545">
    <property type="entry name" value="CheW-lke_dom"/>
</dbReference>
<comment type="catalytic activity">
    <reaction evidence="1">
        <text>ATP + protein L-histidine = ADP + protein N-phospho-L-histidine.</text>
        <dbReference type="EC" id="2.7.13.3"/>
    </reaction>
</comment>
<dbReference type="CDD" id="cd17546">
    <property type="entry name" value="REC_hyHK_CKI1_RcsC-like"/>
    <property type="match status" value="1"/>
</dbReference>
<dbReference type="InterPro" id="IPR036890">
    <property type="entry name" value="HATPase_C_sf"/>
</dbReference>
<dbReference type="SUPFAM" id="SSF52172">
    <property type="entry name" value="CheY-like"/>
    <property type="match status" value="1"/>
</dbReference>
<dbReference type="FunFam" id="3.30.565.10:FF:000016">
    <property type="entry name" value="Chemotaxis protein CheA, putative"/>
    <property type="match status" value="1"/>
</dbReference>
<evidence type="ECO:0000256" key="10">
    <source>
        <dbReference type="PROSITE-ProRule" id="PRU00169"/>
    </source>
</evidence>
<keyword evidence="18" id="KW-1185">Reference proteome</keyword>
<keyword evidence="5" id="KW-0808">Transferase</keyword>
<dbReference type="PROSITE" id="PS50109">
    <property type="entry name" value="HIS_KIN"/>
    <property type="match status" value="1"/>
</dbReference>
<dbReference type="Pfam" id="PF00072">
    <property type="entry name" value="Response_reg"/>
    <property type="match status" value="1"/>
</dbReference>
<evidence type="ECO:0000256" key="8">
    <source>
        <dbReference type="ARBA" id="ARBA00035100"/>
    </source>
</evidence>
<dbReference type="PROSITE" id="PS50110">
    <property type="entry name" value="RESPONSE_REGULATORY"/>
    <property type="match status" value="1"/>
</dbReference>
<feature type="domain" description="Histidine kinase" evidence="13">
    <location>
        <begin position="1423"/>
        <end position="1656"/>
    </location>
</feature>
<evidence type="ECO:0000256" key="7">
    <source>
        <dbReference type="ARBA" id="ARBA00023012"/>
    </source>
</evidence>
<dbReference type="Gene3D" id="3.30.565.10">
    <property type="entry name" value="Histidine kinase-like ATPase, C-terminal domain"/>
    <property type="match status" value="1"/>
</dbReference>
<feature type="region of interest" description="Disordered" evidence="12">
    <location>
        <begin position="1012"/>
        <end position="1071"/>
    </location>
</feature>
<dbReference type="GO" id="GO:0006935">
    <property type="term" value="P:chemotaxis"/>
    <property type="evidence" value="ECO:0007669"/>
    <property type="project" value="InterPro"/>
</dbReference>
<dbReference type="Pfam" id="PF01627">
    <property type="entry name" value="Hpt"/>
    <property type="match status" value="2"/>
</dbReference>
<feature type="domain" description="HPt" evidence="16">
    <location>
        <begin position="1164"/>
        <end position="1271"/>
    </location>
</feature>
<keyword evidence="7" id="KW-0902">Two-component regulatory system</keyword>
<dbReference type="InterPro" id="IPR001789">
    <property type="entry name" value="Sig_transdc_resp-reg_receiver"/>
</dbReference>
<evidence type="ECO:0000259" key="15">
    <source>
        <dbReference type="PROSITE" id="PS50851"/>
    </source>
</evidence>
<evidence type="ECO:0000256" key="11">
    <source>
        <dbReference type="SAM" id="Coils"/>
    </source>
</evidence>
<comment type="function">
    <text evidence="8">Involved in the transmission of sensory signals from the chemoreceptors to the flagellar motors. CheA is autophosphorylated; it can transfer its phosphate group to either CheB or CheY.</text>
</comment>
<dbReference type="CDD" id="cd00088">
    <property type="entry name" value="HPT"/>
    <property type="match status" value="2"/>
</dbReference>
<comment type="caution">
    <text evidence="17">The sequence shown here is derived from an EMBL/GenBank/DDBJ whole genome shotgun (WGS) entry which is preliminary data.</text>
</comment>
<feature type="domain" description="CheW-like" evidence="15">
    <location>
        <begin position="1658"/>
        <end position="1790"/>
    </location>
</feature>
<evidence type="ECO:0000313" key="17">
    <source>
        <dbReference type="EMBL" id="PNS07483.1"/>
    </source>
</evidence>
<dbReference type="InterPro" id="IPR036641">
    <property type="entry name" value="HPT_dom_sf"/>
</dbReference>
<dbReference type="OrthoDB" id="9803176at2"/>
<dbReference type="PROSITE" id="PS50894">
    <property type="entry name" value="HPT"/>
    <property type="match status" value="2"/>
</dbReference>
<feature type="domain" description="Response regulatory" evidence="14">
    <location>
        <begin position="1815"/>
        <end position="1931"/>
    </location>
</feature>
<sequence length="1936" mass="209497">MSALREAIEHATLGWIKPELDAALKQVQTDVEAYVETPSDVGAMRSAADQLRQIEGTLRMLELYAPAMVGEEMQHLAGSIADGQLQGREHEACDALLRATVQLPDYLERLQGGHRDIPIVLLPLLNDLRALRGEQPLGEAVLFAPDFNRPLPDDVPRADAVVAATALSGAPAMLAALDHALDGWNHGHGPADTAGLHDALSGLLELAQDEDTRRMLWVASESAEALGQGALPASMALKNAFVLVARETRQALHADGLRAGSASALYEPVRQLLQQVANSQAGSPALDRLRSAFAIGGDSGVSDQELEHARSSVTGVNRALLDTVASALKEDVFRVKDALDLHLRTGNTDMSELAPQVEALGRIGDTLGMLGLGAARENMHRQRDELARVVDGSNRASDQALLDVAGALLFVDASLEDQVARLGHDNALAPSEGGSMGASDAAQLMTVLIREAIANFGDARQGFVAFVETGWDHAQLAEIPRLLNEVAGALGMLELPQAADYLKGIRLYTEHELIRKKRVPGSQQLDTLADALASTEYYLEALRDKRADRDDILAITRQSLEALHYWPLPSAPEVDEATPVDAELETAYEALMTRAASEPVTALHDAPPPLPVMEAEPLSAFVAEAAPPVVETPVFEAVETIATPAAPIAMPAAAVGGNLAVRAELGFDHGKDEIDDEIRSIFVEEFEEEIANLKQLMPVWLEQPHDPERLRPIRRIFHTLKGSGRLVGATRLGEFSWKVENMLNRVLDGTRPASPAVIGVVETASVNLPHLLAALQNQPVPELDLDGIAAVADRVAAGEEAQYVAVLATPATPAIEPVIETPAPVAEAEPETVAQVEAPAAVEEPHAPVIPAGHVPVQVDAILLEILAAEVGGHVATVESWLQGAKQSPQVPDDILIRAVHTMNGAFAMAEVPEITDATGPAEGYLKRLGAVAQPVDAHGLATLDELVAQIHATVTGLQQAAQHVPAQAGLAAGLVALRDALPEVHLPTPEQIEAERLEAERVEAERVEAERLEAERAETERVEAERLEAERVEAERVEAERLETERAEAERVEAERAEAERVETERVEAERIKAEEDAEYARLEAEYAEQARREHEQRQAPAHEGETAEVVAAITAAAIAGAAGVAHEEAAASAHDTQPGASHPATHPHVHAVDLGPEHPLDTANLDSELLDIFIEESNDLLDNSDGLLARLRSNPDDLETVTALQRDLHTLKGGARMAGVMSIGDLGHSMETLLESVSERRTQLGSDGVPLLERGLDTLRAMTERVAGRKSSQTPGELVAQMTARARGVIATPADASAEPAKVVLPELSAPIMETALDRENVEGGQVRSQEQVRIRADLLERLVNYAGEVAIYRSRLEQQLGEFRSAMGEMEQTNLRLRDQLRRLDLETEAQIVARHHREQETHDPAFDPLELDRYSTLQQLTRGLNESASDMSTLQGSLEDLTRQYETLLRQQSRVSTDLQEGLMRTRMMPFETVLPRLRRVIRQAAGETGKQAQLLVTGAENELDRNVLERMTAPLEHVLRNALAHGIESPKARRAAGKPEEGRVEINVRHEGSEVVLAIHDDGAGIDRKAIRARAEERGLLQPGMDLPGEEIDRFILQPGFSTASEVSQLAGRGVGMDVVHNEIRQLGGSLDIASETGKNTLFSLRLPQTMAVTQAVFVRIGETTYAVPIASVRGVSRIARNEYASGAQHRYGSEEFTVFDLGLLIGQAPLAAQEHLQVPLLLIGSGELKAAVGVDQILGNREIVVKPLGPQLASIPGIFGATVMGDGSVVVILDVAPLARRHALRPQHEMEAAAPAQPQEVVETHVVPVVMVVDDSVTMRKVTGRILERHGYEVITAKDGIDALERMGERVPDLMLLDIEMPRMDGYELATQMRRDVRLRGVPIIMITSRTGEKHRERAFEIGVNRYLGKPYQEPELMRNVSELLELSGG</sequence>
<dbReference type="InterPro" id="IPR051315">
    <property type="entry name" value="Bact_Chemotaxis_CheA"/>
</dbReference>
<evidence type="ECO:0000256" key="4">
    <source>
        <dbReference type="ARBA" id="ARBA00022553"/>
    </source>
</evidence>
<keyword evidence="6" id="KW-0418">Kinase</keyword>
<dbReference type="Gene3D" id="1.20.120.160">
    <property type="entry name" value="HPT domain"/>
    <property type="match status" value="3"/>
</dbReference>
<dbReference type="InterPro" id="IPR003594">
    <property type="entry name" value="HATPase_dom"/>
</dbReference>
<evidence type="ECO:0000256" key="9">
    <source>
        <dbReference type="PROSITE-ProRule" id="PRU00110"/>
    </source>
</evidence>
<evidence type="ECO:0000259" key="16">
    <source>
        <dbReference type="PROSITE" id="PS50894"/>
    </source>
</evidence>
<evidence type="ECO:0000256" key="1">
    <source>
        <dbReference type="ARBA" id="ARBA00000085"/>
    </source>
</evidence>
<dbReference type="PANTHER" id="PTHR43395:SF8">
    <property type="entry name" value="HISTIDINE KINASE"/>
    <property type="match status" value="1"/>
</dbReference>
<dbReference type="GO" id="GO:0000155">
    <property type="term" value="F:phosphorelay sensor kinase activity"/>
    <property type="evidence" value="ECO:0007669"/>
    <property type="project" value="InterPro"/>
</dbReference>
<feature type="modified residue" description="Phosphohistidine" evidence="9">
    <location>
        <position position="1211"/>
    </location>
</feature>
<dbReference type="InterPro" id="IPR004358">
    <property type="entry name" value="Sig_transdc_His_kin-like_C"/>
</dbReference>
<evidence type="ECO:0000256" key="6">
    <source>
        <dbReference type="ARBA" id="ARBA00022777"/>
    </source>
</evidence>
<keyword evidence="11" id="KW-0175">Coiled coil</keyword>
<dbReference type="PRINTS" id="PR00344">
    <property type="entry name" value="BCTRLSENSOR"/>
</dbReference>
<dbReference type="SUPFAM" id="SSF55874">
    <property type="entry name" value="ATPase domain of HSP90 chaperone/DNA topoisomerase II/histidine kinase"/>
    <property type="match status" value="1"/>
</dbReference>
<dbReference type="Pfam" id="PF02518">
    <property type="entry name" value="HATPase_c"/>
    <property type="match status" value="1"/>
</dbReference>
<feature type="coiled-coil region" evidence="11">
    <location>
        <begin position="1356"/>
        <end position="1390"/>
    </location>
</feature>
<dbReference type="SMART" id="SM00448">
    <property type="entry name" value="REC"/>
    <property type="match status" value="1"/>
</dbReference>
<dbReference type="Gene3D" id="2.30.30.40">
    <property type="entry name" value="SH3 Domains"/>
    <property type="match status" value="1"/>
</dbReference>
<evidence type="ECO:0000259" key="13">
    <source>
        <dbReference type="PROSITE" id="PS50109"/>
    </source>
</evidence>
<dbReference type="InterPro" id="IPR011006">
    <property type="entry name" value="CheY-like_superfamily"/>
</dbReference>
<feature type="modified residue" description="4-aspartylphosphate" evidence="10">
    <location>
        <position position="1864"/>
    </location>
</feature>
<feature type="domain" description="HPt" evidence="16">
    <location>
        <begin position="671"/>
        <end position="775"/>
    </location>
</feature>
<dbReference type="InterPro" id="IPR004105">
    <property type="entry name" value="CheA-like_dim"/>
</dbReference>
<dbReference type="SMART" id="SM00387">
    <property type="entry name" value="HATPase_c"/>
    <property type="match status" value="1"/>
</dbReference>
<dbReference type="Gene3D" id="3.40.50.2300">
    <property type="match status" value="1"/>
</dbReference>
<dbReference type="PANTHER" id="PTHR43395">
    <property type="entry name" value="SENSOR HISTIDINE KINASE CHEA"/>
    <property type="match status" value="1"/>
</dbReference>
<dbReference type="SUPFAM" id="SSF50341">
    <property type="entry name" value="CheW-like"/>
    <property type="match status" value="1"/>
</dbReference>
<dbReference type="RefSeq" id="WP_103075188.1">
    <property type="nucleotide sequence ID" value="NZ_NPZB01000002.1"/>
</dbReference>
<gene>
    <name evidence="17" type="ORF">Lysil_1659</name>
</gene>
<dbReference type="Pfam" id="PF26379">
    <property type="entry name" value="FimL_2nd"/>
    <property type="match status" value="1"/>
</dbReference>
<dbReference type="InterPro" id="IPR036061">
    <property type="entry name" value="CheW-like_dom_sf"/>
</dbReference>
<evidence type="ECO:0000256" key="5">
    <source>
        <dbReference type="ARBA" id="ARBA00022679"/>
    </source>
</evidence>
<dbReference type="EMBL" id="NPZB01000002">
    <property type="protein sequence ID" value="PNS07483.1"/>
    <property type="molecule type" value="Genomic_DNA"/>
</dbReference>
<dbReference type="EC" id="2.7.13.3" evidence="2"/>
<dbReference type="InterPro" id="IPR058661">
    <property type="entry name" value="FimL_2nd"/>
</dbReference>
<accession>A0A2K1PXH0</accession>
<organism evidence="17 18">
    <name type="scientific">Solilutibacter silvestris</name>
    <dbReference type="NCBI Taxonomy" id="1645665"/>
    <lineage>
        <taxon>Bacteria</taxon>
        <taxon>Pseudomonadati</taxon>
        <taxon>Pseudomonadota</taxon>
        <taxon>Gammaproteobacteria</taxon>
        <taxon>Lysobacterales</taxon>
        <taxon>Lysobacteraceae</taxon>
        <taxon>Solilutibacter</taxon>
    </lineage>
</organism>
<dbReference type="PROSITE" id="PS50851">
    <property type="entry name" value="CHEW"/>
    <property type="match status" value="1"/>
</dbReference>
<dbReference type="SMART" id="SM01231">
    <property type="entry name" value="H-kinase_dim"/>
    <property type="match status" value="1"/>
</dbReference>
<evidence type="ECO:0000313" key="18">
    <source>
        <dbReference type="Proteomes" id="UP000236220"/>
    </source>
</evidence>
<feature type="region of interest" description="Disordered" evidence="12">
    <location>
        <begin position="1128"/>
        <end position="1160"/>
    </location>
</feature>
<dbReference type="InterPro" id="IPR008207">
    <property type="entry name" value="Sig_transdc_His_kin_Hpt_dom"/>
</dbReference>
<dbReference type="SUPFAM" id="SSF47226">
    <property type="entry name" value="Histidine-containing phosphotransfer domain, HPT domain"/>
    <property type="match status" value="5"/>
</dbReference>
<evidence type="ECO:0000256" key="12">
    <source>
        <dbReference type="SAM" id="MobiDB-lite"/>
    </source>
</evidence>
<dbReference type="SMART" id="SM00260">
    <property type="entry name" value="CheW"/>
    <property type="match status" value="1"/>
</dbReference>